<protein>
    <recommendedName>
        <fullName evidence="1">diguanylate cyclase</fullName>
        <ecNumber evidence="1">2.7.7.65</ecNumber>
    </recommendedName>
</protein>
<evidence type="ECO:0000313" key="6">
    <source>
        <dbReference type="EMBL" id="MBC8199263.1"/>
    </source>
</evidence>
<dbReference type="PROSITE" id="PS50110">
    <property type="entry name" value="RESPONSE_REGULATORY"/>
    <property type="match status" value="1"/>
</dbReference>
<dbReference type="SMART" id="SM00267">
    <property type="entry name" value="GGDEF"/>
    <property type="match status" value="1"/>
</dbReference>
<dbReference type="FunFam" id="3.30.70.270:FF:000001">
    <property type="entry name" value="Diguanylate cyclase domain protein"/>
    <property type="match status" value="1"/>
</dbReference>
<dbReference type="AlphaFoldDB" id="A0A8J6N5U9"/>
<dbReference type="CDD" id="cd01949">
    <property type="entry name" value="GGDEF"/>
    <property type="match status" value="1"/>
</dbReference>
<dbReference type="EMBL" id="JACNLL010000044">
    <property type="protein sequence ID" value="MBC8199263.1"/>
    <property type="molecule type" value="Genomic_DNA"/>
</dbReference>
<dbReference type="PROSITE" id="PS50887">
    <property type="entry name" value="GGDEF"/>
    <property type="match status" value="1"/>
</dbReference>
<dbReference type="NCBIfam" id="TIGR00254">
    <property type="entry name" value="GGDEF"/>
    <property type="match status" value="1"/>
</dbReference>
<dbReference type="Proteomes" id="UP000603545">
    <property type="component" value="Unassembled WGS sequence"/>
</dbReference>
<dbReference type="InterPro" id="IPR029787">
    <property type="entry name" value="Nucleotide_cyclase"/>
</dbReference>
<comment type="catalytic activity">
    <reaction evidence="2">
        <text>2 GTP = 3',3'-c-di-GMP + 2 diphosphate</text>
        <dbReference type="Rhea" id="RHEA:24898"/>
        <dbReference type="ChEBI" id="CHEBI:33019"/>
        <dbReference type="ChEBI" id="CHEBI:37565"/>
        <dbReference type="ChEBI" id="CHEBI:58805"/>
        <dbReference type="EC" id="2.7.7.65"/>
    </reaction>
</comment>
<dbReference type="InterPro" id="IPR000160">
    <property type="entry name" value="GGDEF_dom"/>
</dbReference>
<evidence type="ECO:0000259" key="5">
    <source>
        <dbReference type="PROSITE" id="PS50887"/>
    </source>
</evidence>
<dbReference type="PANTHER" id="PTHR45138">
    <property type="entry name" value="REGULATORY COMPONENTS OF SENSORY TRANSDUCTION SYSTEM"/>
    <property type="match status" value="1"/>
</dbReference>
<dbReference type="Gene3D" id="3.30.70.270">
    <property type="match status" value="1"/>
</dbReference>
<dbReference type="SMART" id="SM00448">
    <property type="entry name" value="REC"/>
    <property type="match status" value="1"/>
</dbReference>
<dbReference type="GO" id="GO:0043709">
    <property type="term" value="P:cell adhesion involved in single-species biofilm formation"/>
    <property type="evidence" value="ECO:0007669"/>
    <property type="project" value="TreeGrafter"/>
</dbReference>
<feature type="domain" description="Response regulatory" evidence="4">
    <location>
        <begin position="2"/>
        <end position="119"/>
    </location>
</feature>
<accession>A0A8J6N5U9</accession>
<dbReference type="InterPro" id="IPR001789">
    <property type="entry name" value="Sig_transdc_resp-reg_receiver"/>
</dbReference>
<evidence type="ECO:0000256" key="1">
    <source>
        <dbReference type="ARBA" id="ARBA00012528"/>
    </source>
</evidence>
<feature type="domain" description="GGDEF" evidence="5">
    <location>
        <begin position="170"/>
        <end position="290"/>
    </location>
</feature>
<dbReference type="PANTHER" id="PTHR45138:SF9">
    <property type="entry name" value="DIGUANYLATE CYCLASE DGCM-RELATED"/>
    <property type="match status" value="1"/>
</dbReference>
<proteinExistence type="predicted"/>
<evidence type="ECO:0000256" key="2">
    <source>
        <dbReference type="ARBA" id="ARBA00034247"/>
    </source>
</evidence>
<feature type="modified residue" description="4-aspartylphosphate" evidence="3">
    <location>
        <position position="54"/>
    </location>
</feature>
<dbReference type="EC" id="2.7.7.65" evidence="1"/>
<dbReference type="GO" id="GO:0000160">
    <property type="term" value="P:phosphorelay signal transduction system"/>
    <property type="evidence" value="ECO:0007669"/>
    <property type="project" value="InterPro"/>
</dbReference>
<dbReference type="Pfam" id="PF00990">
    <property type="entry name" value="GGDEF"/>
    <property type="match status" value="1"/>
</dbReference>
<organism evidence="6 7">
    <name type="scientific">Candidatus Desulfaltia bathyphila</name>
    <dbReference type="NCBI Taxonomy" id="2841697"/>
    <lineage>
        <taxon>Bacteria</taxon>
        <taxon>Pseudomonadati</taxon>
        <taxon>Thermodesulfobacteriota</taxon>
        <taxon>Desulfobacteria</taxon>
        <taxon>Desulfobacterales</taxon>
        <taxon>Desulfobacterales incertae sedis</taxon>
        <taxon>Candidatus Desulfaltia</taxon>
    </lineage>
</organism>
<dbReference type="SUPFAM" id="SSF52172">
    <property type="entry name" value="CheY-like"/>
    <property type="match status" value="1"/>
</dbReference>
<dbReference type="GO" id="GO:0052621">
    <property type="term" value="F:diguanylate cyclase activity"/>
    <property type="evidence" value="ECO:0007669"/>
    <property type="project" value="UniProtKB-EC"/>
</dbReference>
<dbReference type="GO" id="GO:0005886">
    <property type="term" value="C:plasma membrane"/>
    <property type="evidence" value="ECO:0007669"/>
    <property type="project" value="TreeGrafter"/>
</dbReference>
<gene>
    <name evidence="6" type="ORF">H8E80_04360</name>
</gene>
<dbReference type="Pfam" id="PF00072">
    <property type="entry name" value="Response_reg"/>
    <property type="match status" value="1"/>
</dbReference>
<name>A0A8J6N5U9_9BACT</name>
<dbReference type="Gene3D" id="3.40.50.2300">
    <property type="match status" value="1"/>
</dbReference>
<sequence>MKVLIIEDNPDHAELARLALEPHFEVCLFESGKGCLQYLKGLAGNDWPAAILLDYSLPEMDGLAVFERIRERGYNMPVIMVTGQGNENIAVEAMKKGAYDYVVKSGNYRAVLPLVIYKAVKQYEMEREKTKLALELERLVITDDLTRLFNRRYFYQKIEEEMIRAKRQNGKLSLILLDLDNFKKYNDTFGHLEGDRALKEAGRIILSSIRDKVDSGCRYGGDEFAIILPGTDKKHASDVAGRIQRSVREKKMGNVGISAGFVEYDHESNIKDFIKAADDALYEAKKQGNC</sequence>
<comment type="caution">
    <text evidence="6">The sequence shown here is derived from an EMBL/GenBank/DDBJ whole genome shotgun (WGS) entry which is preliminary data.</text>
</comment>
<keyword evidence="3" id="KW-0597">Phosphoprotein</keyword>
<evidence type="ECO:0000313" key="7">
    <source>
        <dbReference type="Proteomes" id="UP000603545"/>
    </source>
</evidence>
<dbReference type="InterPro" id="IPR011006">
    <property type="entry name" value="CheY-like_superfamily"/>
</dbReference>
<dbReference type="InterPro" id="IPR043128">
    <property type="entry name" value="Rev_trsase/Diguanyl_cyclase"/>
</dbReference>
<reference evidence="6 7" key="1">
    <citation type="submission" date="2020-08" db="EMBL/GenBank/DDBJ databases">
        <title>Bridging the membrane lipid divide: bacteria of the FCB group superphylum have the potential to synthesize archaeal ether lipids.</title>
        <authorList>
            <person name="Villanueva L."/>
            <person name="Von Meijenfeldt F.A.B."/>
            <person name="Westbye A.B."/>
            <person name="Yadav S."/>
            <person name="Hopmans E.C."/>
            <person name="Dutilh B.E."/>
            <person name="Sinninghe Damste J.S."/>
        </authorList>
    </citation>
    <scope>NUCLEOTIDE SEQUENCE [LARGE SCALE GENOMIC DNA]</scope>
    <source>
        <strain evidence="6">NIOZ-UU82</strain>
    </source>
</reference>
<dbReference type="SUPFAM" id="SSF55073">
    <property type="entry name" value="Nucleotide cyclase"/>
    <property type="match status" value="1"/>
</dbReference>
<dbReference type="CDD" id="cd00156">
    <property type="entry name" value="REC"/>
    <property type="match status" value="1"/>
</dbReference>
<dbReference type="InterPro" id="IPR050469">
    <property type="entry name" value="Diguanylate_Cyclase"/>
</dbReference>
<evidence type="ECO:0000259" key="4">
    <source>
        <dbReference type="PROSITE" id="PS50110"/>
    </source>
</evidence>
<dbReference type="GO" id="GO:1902201">
    <property type="term" value="P:negative regulation of bacterial-type flagellum-dependent cell motility"/>
    <property type="evidence" value="ECO:0007669"/>
    <property type="project" value="TreeGrafter"/>
</dbReference>
<evidence type="ECO:0000256" key="3">
    <source>
        <dbReference type="PROSITE-ProRule" id="PRU00169"/>
    </source>
</evidence>